<dbReference type="HOGENOM" id="CLU_723603_0_0_1"/>
<evidence type="ECO:0000256" key="1">
    <source>
        <dbReference type="SAM" id="MobiDB-lite"/>
    </source>
</evidence>
<evidence type="ECO:0000313" key="3">
    <source>
        <dbReference type="Proteomes" id="UP000016930"/>
    </source>
</evidence>
<feature type="compositionally biased region" description="Basic and acidic residues" evidence="1">
    <location>
        <begin position="325"/>
        <end position="339"/>
    </location>
</feature>
<sequence>MEACDLQWSESIPLPLPFPPPTATPLHERHSGAVTDLPFLASMPTEPGSNSTYRDDERAPLYQGTGSEGGRDEPSAVSHSAHTFGVSHGQTGSYEAPRPPLVPTYNEMALAQHFSAGIKPIKHVDEPPATIIRQQSLKLNEMADSGEGPTLEDLEVWFETEHEDLLALKKQFESNWKLRHTDEQTGGSLLSNVPMALQQSRYMSAEPWAVVDANVQWDAVKSADQFVGRPHILPSHSPGRGPNSYRTSTLHGRELSAAMPGEIAAPSRTSQHYNIASQSVYRDSRTMGHQSPQAPLPDSQTKTGAKRSCSNAEEISDEYSLSKRQRVDDRSSGYVEREQMGGGCCNRHTCEEAGIVSELTDPIEREWDGDGRVISHKLHQEV</sequence>
<feature type="region of interest" description="Disordered" evidence="1">
    <location>
        <begin position="34"/>
        <end position="97"/>
    </location>
</feature>
<dbReference type="AlphaFoldDB" id="M2Q9W1"/>
<name>M2Q9W1_CERS8</name>
<protein>
    <submittedName>
        <fullName evidence="2">Uncharacterized protein</fullName>
    </submittedName>
</protein>
<proteinExistence type="predicted"/>
<dbReference type="Proteomes" id="UP000016930">
    <property type="component" value="Unassembled WGS sequence"/>
</dbReference>
<reference evidence="2 3" key="1">
    <citation type="journal article" date="2012" name="Proc. Natl. Acad. Sci. U.S.A.">
        <title>Comparative genomics of Ceriporiopsis subvermispora and Phanerochaete chrysosporium provide insight into selective ligninolysis.</title>
        <authorList>
            <person name="Fernandez-Fueyo E."/>
            <person name="Ruiz-Duenas F.J."/>
            <person name="Ferreira P."/>
            <person name="Floudas D."/>
            <person name="Hibbett D.S."/>
            <person name="Canessa P."/>
            <person name="Larrondo L.F."/>
            <person name="James T.Y."/>
            <person name="Seelenfreund D."/>
            <person name="Lobos S."/>
            <person name="Polanco R."/>
            <person name="Tello M."/>
            <person name="Honda Y."/>
            <person name="Watanabe T."/>
            <person name="Watanabe T."/>
            <person name="Ryu J.S."/>
            <person name="Kubicek C.P."/>
            <person name="Schmoll M."/>
            <person name="Gaskell J."/>
            <person name="Hammel K.E."/>
            <person name="St John F.J."/>
            <person name="Vanden Wymelenberg A."/>
            <person name="Sabat G."/>
            <person name="Splinter BonDurant S."/>
            <person name="Syed K."/>
            <person name="Yadav J.S."/>
            <person name="Doddapaneni H."/>
            <person name="Subramanian V."/>
            <person name="Lavin J.L."/>
            <person name="Oguiza J.A."/>
            <person name="Perez G."/>
            <person name="Pisabarro A.G."/>
            <person name="Ramirez L."/>
            <person name="Santoyo F."/>
            <person name="Master E."/>
            <person name="Coutinho P.M."/>
            <person name="Henrissat B."/>
            <person name="Lombard V."/>
            <person name="Magnuson J.K."/>
            <person name="Kuees U."/>
            <person name="Hori C."/>
            <person name="Igarashi K."/>
            <person name="Samejima M."/>
            <person name="Held B.W."/>
            <person name="Barry K.W."/>
            <person name="LaButti K.M."/>
            <person name="Lapidus A."/>
            <person name="Lindquist E.A."/>
            <person name="Lucas S.M."/>
            <person name="Riley R."/>
            <person name="Salamov A.A."/>
            <person name="Hoffmeister D."/>
            <person name="Schwenk D."/>
            <person name="Hadar Y."/>
            <person name="Yarden O."/>
            <person name="de Vries R.P."/>
            <person name="Wiebenga A."/>
            <person name="Stenlid J."/>
            <person name="Eastwood D."/>
            <person name="Grigoriev I.V."/>
            <person name="Berka R.M."/>
            <person name="Blanchette R.A."/>
            <person name="Kersten P."/>
            <person name="Martinez A.T."/>
            <person name="Vicuna R."/>
            <person name="Cullen D."/>
        </authorList>
    </citation>
    <scope>NUCLEOTIDE SEQUENCE [LARGE SCALE GENOMIC DNA]</scope>
    <source>
        <strain evidence="2 3">B</strain>
    </source>
</reference>
<feature type="region of interest" description="Disordered" evidence="1">
    <location>
        <begin position="282"/>
        <end position="343"/>
    </location>
</feature>
<dbReference type="EMBL" id="KB445805">
    <property type="protein sequence ID" value="EMD33683.1"/>
    <property type="molecule type" value="Genomic_DNA"/>
</dbReference>
<gene>
    <name evidence="2" type="ORF">CERSUDRAFT_125947</name>
</gene>
<accession>M2Q9W1</accession>
<keyword evidence="3" id="KW-1185">Reference proteome</keyword>
<organism evidence="2 3">
    <name type="scientific">Ceriporiopsis subvermispora (strain B)</name>
    <name type="common">White-rot fungus</name>
    <name type="synonym">Gelatoporia subvermispora</name>
    <dbReference type="NCBI Taxonomy" id="914234"/>
    <lineage>
        <taxon>Eukaryota</taxon>
        <taxon>Fungi</taxon>
        <taxon>Dikarya</taxon>
        <taxon>Basidiomycota</taxon>
        <taxon>Agaricomycotina</taxon>
        <taxon>Agaricomycetes</taxon>
        <taxon>Polyporales</taxon>
        <taxon>Gelatoporiaceae</taxon>
        <taxon>Gelatoporia</taxon>
    </lineage>
</organism>
<feature type="compositionally biased region" description="Polar residues" evidence="1">
    <location>
        <begin position="282"/>
        <end position="313"/>
    </location>
</feature>
<evidence type="ECO:0000313" key="2">
    <source>
        <dbReference type="EMBL" id="EMD33683.1"/>
    </source>
</evidence>